<sequence>MNSINDLLPRPKRAVKSNVSVAVATAGALKNPETQIVVPAANKLVVVRPESGLARPPTEVVNETRDRTQAAIDAILDKKLGTKTKEKSGPSIVKYTPAAHVNESARERTLKIVDVQYDPLEPARHKHVKAPARPPSPPAPVLKAAPPKLTAEEQRQWYIPPSVSGWKNNKGFVIDVEKRVAADGRFDESAVQAGDRQAQLAEALYEAESKARQEVNERNEAAQQRQLKAQEAKELRLKLLAQKARKRPLDDGESEREKDRSSRLKKALKERDISEAAALGHKPALTGDAQFDSRLFGKSTGSKGLYDEPLFAAEQAARQIYRPKLDEKSAGPVEFERIEDKYE</sequence>
<dbReference type="EMBL" id="NDIQ01000001">
    <property type="protein sequence ID" value="PRT52886.1"/>
    <property type="molecule type" value="Genomic_DNA"/>
</dbReference>
<dbReference type="STRING" id="45607.A0A2T0FD09"/>
<name>A0A2T0FD09_9ASCO</name>
<dbReference type="GO" id="GO:0005681">
    <property type="term" value="C:spliceosomal complex"/>
    <property type="evidence" value="ECO:0007669"/>
    <property type="project" value="UniProtKB-UniRule"/>
</dbReference>
<dbReference type="RefSeq" id="XP_024662832.1">
    <property type="nucleotide sequence ID" value="XM_024807064.1"/>
</dbReference>
<dbReference type="Proteomes" id="UP000238350">
    <property type="component" value="Unassembled WGS sequence"/>
</dbReference>
<accession>A0A2T0FD09</accession>
<dbReference type="OrthoDB" id="666364at2759"/>
<comment type="function">
    <text evidence="3">Involved in pre-mRNA splicing.</text>
</comment>
<proteinExistence type="inferred from homology"/>
<dbReference type="GO" id="GO:0000398">
    <property type="term" value="P:mRNA splicing, via spliceosome"/>
    <property type="evidence" value="ECO:0007669"/>
    <property type="project" value="InterPro"/>
</dbReference>
<keyword evidence="8" id="KW-1185">Reference proteome</keyword>
<keyword evidence="3" id="KW-0539">Nucleus</keyword>
<dbReference type="InterPro" id="IPR017862">
    <property type="entry name" value="SKI-int_prot_SKIP"/>
</dbReference>
<dbReference type="AlphaFoldDB" id="A0A2T0FD09"/>
<keyword evidence="3" id="KW-0508">mRNA splicing</keyword>
<comment type="caution">
    <text evidence="7">The sequence shown here is derived from an EMBL/GenBank/DDBJ whole genome shotgun (WGS) entry which is preliminary data.</text>
</comment>
<dbReference type="InterPro" id="IPR004015">
    <property type="entry name" value="SKI-int_prot_SKIP_SNW-dom"/>
</dbReference>
<feature type="compositionally biased region" description="Basic and acidic residues" evidence="5">
    <location>
        <begin position="247"/>
        <end position="274"/>
    </location>
</feature>
<comment type="subcellular location">
    <subcellularLocation>
        <location evidence="3">Nucleus</location>
    </subcellularLocation>
</comment>
<evidence type="ECO:0000256" key="5">
    <source>
        <dbReference type="SAM" id="MobiDB-lite"/>
    </source>
</evidence>
<keyword evidence="3" id="KW-0747">Spliceosome</keyword>
<evidence type="ECO:0000256" key="3">
    <source>
        <dbReference type="RuleBase" id="RU367140"/>
    </source>
</evidence>
<feature type="region of interest" description="Disordered" evidence="5">
    <location>
        <begin position="243"/>
        <end position="292"/>
    </location>
</feature>
<comment type="subunit">
    <text evidence="3">Associated with the spliceosome.</text>
</comment>
<feature type="domain" description="SKI-interacting protein SKIP SNW" evidence="6">
    <location>
        <begin position="92"/>
        <end position="246"/>
    </location>
</feature>
<evidence type="ECO:0000313" key="7">
    <source>
        <dbReference type="EMBL" id="PRT52886.1"/>
    </source>
</evidence>
<evidence type="ECO:0000256" key="4">
    <source>
        <dbReference type="SAM" id="Coils"/>
    </source>
</evidence>
<organism evidence="7 8">
    <name type="scientific">Wickerhamiella sorbophila</name>
    <dbReference type="NCBI Taxonomy" id="45607"/>
    <lineage>
        <taxon>Eukaryota</taxon>
        <taxon>Fungi</taxon>
        <taxon>Dikarya</taxon>
        <taxon>Ascomycota</taxon>
        <taxon>Saccharomycotina</taxon>
        <taxon>Dipodascomycetes</taxon>
        <taxon>Dipodascales</taxon>
        <taxon>Trichomonascaceae</taxon>
        <taxon>Wickerhamiella</taxon>
    </lineage>
</organism>
<evidence type="ECO:0000256" key="2">
    <source>
        <dbReference type="ARBA" id="ARBA00022160"/>
    </source>
</evidence>
<protein>
    <recommendedName>
        <fullName evidence="2 3">Pre-mRNA-processing protein 45</fullName>
    </recommendedName>
</protein>
<gene>
    <name evidence="7" type="ORF">B9G98_00506</name>
</gene>
<evidence type="ECO:0000259" key="6">
    <source>
        <dbReference type="Pfam" id="PF02731"/>
    </source>
</evidence>
<feature type="coiled-coil region" evidence="4">
    <location>
        <begin position="204"/>
        <end position="238"/>
    </location>
</feature>
<evidence type="ECO:0000313" key="8">
    <source>
        <dbReference type="Proteomes" id="UP000238350"/>
    </source>
</evidence>
<comment type="similarity">
    <text evidence="1 3">Belongs to the SNW family.</text>
</comment>
<keyword evidence="4" id="KW-0175">Coiled coil</keyword>
<keyword evidence="3" id="KW-0507">mRNA processing</keyword>
<dbReference type="Pfam" id="PF02731">
    <property type="entry name" value="SKIP_SNW"/>
    <property type="match status" value="1"/>
</dbReference>
<feature type="compositionally biased region" description="Basic and acidic residues" evidence="5">
    <location>
        <begin position="323"/>
        <end position="343"/>
    </location>
</feature>
<reference evidence="7 8" key="1">
    <citation type="submission" date="2017-04" db="EMBL/GenBank/DDBJ databases">
        <title>Genome sequencing of [Candida] sorbophila.</title>
        <authorList>
            <person name="Ahn J.O."/>
        </authorList>
    </citation>
    <scope>NUCLEOTIDE SEQUENCE [LARGE SCALE GENOMIC DNA]</scope>
    <source>
        <strain evidence="7 8">DS02</strain>
    </source>
</reference>
<dbReference type="PANTHER" id="PTHR12096">
    <property type="entry name" value="NUCLEAR PROTEIN SKIP-RELATED"/>
    <property type="match status" value="1"/>
</dbReference>
<evidence type="ECO:0000256" key="1">
    <source>
        <dbReference type="ARBA" id="ARBA00010197"/>
    </source>
</evidence>
<feature type="region of interest" description="Disordered" evidence="5">
    <location>
        <begin position="321"/>
        <end position="343"/>
    </location>
</feature>
<dbReference type="GeneID" id="36514255"/>